<feature type="region of interest" description="Disordered" evidence="1">
    <location>
        <begin position="1"/>
        <end position="20"/>
    </location>
</feature>
<keyword evidence="3" id="KW-1185">Reference proteome</keyword>
<evidence type="ECO:0000313" key="3">
    <source>
        <dbReference type="Proteomes" id="UP000499080"/>
    </source>
</evidence>
<comment type="caution">
    <text evidence="2">The sequence shown here is derived from an EMBL/GenBank/DDBJ whole genome shotgun (WGS) entry which is preliminary data.</text>
</comment>
<protein>
    <submittedName>
        <fullName evidence="2">Uncharacterized protein</fullName>
    </submittedName>
</protein>
<dbReference type="EMBL" id="BGPR01054274">
    <property type="protein sequence ID" value="GBO31059.1"/>
    <property type="molecule type" value="Genomic_DNA"/>
</dbReference>
<reference evidence="2 3" key="1">
    <citation type="journal article" date="2019" name="Sci. Rep.">
        <title>Orb-weaving spider Araneus ventricosus genome elucidates the spidroin gene catalogue.</title>
        <authorList>
            <person name="Kono N."/>
            <person name="Nakamura H."/>
            <person name="Ohtoshi R."/>
            <person name="Moran D.A.P."/>
            <person name="Shinohara A."/>
            <person name="Yoshida Y."/>
            <person name="Fujiwara M."/>
            <person name="Mori M."/>
            <person name="Tomita M."/>
            <person name="Arakawa K."/>
        </authorList>
    </citation>
    <scope>NUCLEOTIDE SEQUENCE [LARGE SCALE GENOMIC DNA]</scope>
</reference>
<feature type="region of interest" description="Disordered" evidence="1">
    <location>
        <begin position="53"/>
        <end position="76"/>
    </location>
</feature>
<name>A0A4Y2W0Z3_ARAVE</name>
<sequence>MFTHSSRQLPTPAEDVLSTSDLKCTRPTNPAFEPVAIRSRHFTRPQLPILKQDYRRPSRAVDSMSNTSLDEHTPRDKRSDAWRCSLVIASWHPRFTVTTPCLCLVCIMLFTPT</sequence>
<gene>
    <name evidence="2" type="ORF">AVEN_16528_1</name>
</gene>
<proteinExistence type="predicted"/>
<dbReference type="Proteomes" id="UP000499080">
    <property type="component" value="Unassembled WGS sequence"/>
</dbReference>
<dbReference type="AlphaFoldDB" id="A0A4Y2W0Z3"/>
<organism evidence="2 3">
    <name type="scientific">Araneus ventricosus</name>
    <name type="common">Orbweaver spider</name>
    <name type="synonym">Epeira ventricosa</name>
    <dbReference type="NCBI Taxonomy" id="182803"/>
    <lineage>
        <taxon>Eukaryota</taxon>
        <taxon>Metazoa</taxon>
        <taxon>Ecdysozoa</taxon>
        <taxon>Arthropoda</taxon>
        <taxon>Chelicerata</taxon>
        <taxon>Arachnida</taxon>
        <taxon>Araneae</taxon>
        <taxon>Araneomorphae</taxon>
        <taxon>Entelegynae</taxon>
        <taxon>Araneoidea</taxon>
        <taxon>Araneidae</taxon>
        <taxon>Araneus</taxon>
    </lineage>
</organism>
<evidence type="ECO:0000256" key="1">
    <source>
        <dbReference type="SAM" id="MobiDB-lite"/>
    </source>
</evidence>
<accession>A0A4Y2W0Z3</accession>
<evidence type="ECO:0000313" key="2">
    <source>
        <dbReference type="EMBL" id="GBO31059.1"/>
    </source>
</evidence>